<dbReference type="InterPro" id="IPR015797">
    <property type="entry name" value="NUDIX_hydrolase-like_dom_sf"/>
</dbReference>
<gene>
    <name evidence="5" type="ORF">Val02_26820</name>
</gene>
<comment type="cofactor">
    <cofactor evidence="1">
        <name>Mg(2+)</name>
        <dbReference type="ChEBI" id="CHEBI:18420"/>
    </cofactor>
</comment>
<dbReference type="Gene3D" id="3.90.79.10">
    <property type="entry name" value="Nucleoside Triphosphate Pyrophosphohydrolase"/>
    <property type="match status" value="1"/>
</dbReference>
<dbReference type="EMBL" id="BOPF01000008">
    <property type="protein sequence ID" value="GIJ45796.1"/>
    <property type="molecule type" value="Genomic_DNA"/>
</dbReference>
<name>A0A8J3YIN6_9ACTN</name>
<reference evidence="5" key="1">
    <citation type="submission" date="2021-01" db="EMBL/GenBank/DDBJ databases">
        <title>Whole genome shotgun sequence of Virgisporangium aliadipatigenens NBRC 105644.</title>
        <authorList>
            <person name="Komaki H."/>
            <person name="Tamura T."/>
        </authorList>
    </citation>
    <scope>NUCLEOTIDE SEQUENCE</scope>
    <source>
        <strain evidence="5">NBRC 105644</strain>
    </source>
</reference>
<comment type="caution">
    <text evidence="5">The sequence shown here is derived from an EMBL/GenBank/DDBJ whole genome shotgun (WGS) entry which is preliminary data.</text>
</comment>
<dbReference type="GO" id="GO:0016787">
    <property type="term" value="F:hydrolase activity"/>
    <property type="evidence" value="ECO:0007669"/>
    <property type="project" value="UniProtKB-KW"/>
</dbReference>
<keyword evidence="6" id="KW-1185">Reference proteome</keyword>
<evidence type="ECO:0000313" key="5">
    <source>
        <dbReference type="EMBL" id="GIJ45796.1"/>
    </source>
</evidence>
<dbReference type="InterPro" id="IPR020084">
    <property type="entry name" value="NUDIX_hydrolase_CS"/>
</dbReference>
<evidence type="ECO:0000259" key="4">
    <source>
        <dbReference type="PROSITE" id="PS51462"/>
    </source>
</evidence>
<sequence length="151" mass="16975">MSDVIARRAARVLVVDETQRVLMFRGCDPAHPEVRFWLTAGGGAQASETLPETAARELAEETGLRVEPAALGEPVFEDVSEFSFNGRRYRQEQTFFLLRVPSWEVDHSGAGEVEHASVDMHRWWTTAELRTAPEPIYPRDLPDLLDRLGVG</sequence>
<protein>
    <recommendedName>
        <fullName evidence="4">Nudix hydrolase domain-containing protein</fullName>
    </recommendedName>
</protein>
<dbReference type="PANTHER" id="PTHR43046">
    <property type="entry name" value="GDP-MANNOSE MANNOSYL HYDROLASE"/>
    <property type="match status" value="1"/>
</dbReference>
<keyword evidence="3" id="KW-0460">Magnesium</keyword>
<evidence type="ECO:0000256" key="1">
    <source>
        <dbReference type="ARBA" id="ARBA00001946"/>
    </source>
</evidence>
<dbReference type="PROSITE" id="PS00893">
    <property type="entry name" value="NUDIX_BOX"/>
    <property type="match status" value="1"/>
</dbReference>
<dbReference type="AlphaFoldDB" id="A0A8J3YIN6"/>
<dbReference type="Proteomes" id="UP000619260">
    <property type="component" value="Unassembled WGS sequence"/>
</dbReference>
<evidence type="ECO:0000256" key="3">
    <source>
        <dbReference type="ARBA" id="ARBA00022842"/>
    </source>
</evidence>
<evidence type="ECO:0000256" key="2">
    <source>
        <dbReference type="ARBA" id="ARBA00022801"/>
    </source>
</evidence>
<dbReference type="InterPro" id="IPR000086">
    <property type="entry name" value="NUDIX_hydrolase_dom"/>
</dbReference>
<dbReference type="CDD" id="cd04685">
    <property type="entry name" value="NUDIX_Hydrolase"/>
    <property type="match status" value="1"/>
</dbReference>
<dbReference type="RefSeq" id="WP_203899337.1">
    <property type="nucleotide sequence ID" value="NZ_BOPF01000008.1"/>
</dbReference>
<dbReference type="PANTHER" id="PTHR43046:SF12">
    <property type="entry name" value="GDP-MANNOSE MANNOSYL HYDROLASE"/>
    <property type="match status" value="1"/>
</dbReference>
<keyword evidence="2" id="KW-0378">Hydrolase</keyword>
<dbReference type="Pfam" id="PF00293">
    <property type="entry name" value="NUDIX"/>
    <property type="match status" value="1"/>
</dbReference>
<accession>A0A8J3YIN6</accession>
<dbReference type="PROSITE" id="PS51462">
    <property type="entry name" value="NUDIX"/>
    <property type="match status" value="1"/>
</dbReference>
<proteinExistence type="predicted"/>
<feature type="domain" description="Nudix hydrolase" evidence="4">
    <location>
        <begin position="5"/>
        <end position="146"/>
    </location>
</feature>
<dbReference type="SUPFAM" id="SSF55811">
    <property type="entry name" value="Nudix"/>
    <property type="match status" value="1"/>
</dbReference>
<evidence type="ECO:0000313" key="6">
    <source>
        <dbReference type="Proteomes" id="UP000619260"/>
    </source>
</evidence>
<organism evidence="5 6">
    <name type="scientific">Virgisporangium aliadipatigenens</name>
    <dbReference type="NCBI Taxonomy" id="741659"/>
    <lineage>
        <taxon>Bacteria</taxon>
        <taxon>Bacillati</taxon>
        <taxon>Actinomycetota</taxon>
        <taxon>Actinomycetes</taxon>
        <taxon>Micromonosporales</taxon>
        <taxon>Micromonosporaceae</taxon>
        <taxon>Virgisporangium</taxon>
    </lineage>
</organism>